<dbReference type="RefSeq" id="WP_013663121.1">
    <property type="nucleotide sequence ID" value="NC_015276.1"/>
</dbReference>
<dbReference type="HOGENOM" id="CLU_064743_1_0_6"/>
<sequence precursor="true">MLKAFHPVKALVSLCILLLSSIGVSGNLNSYLVSTEDFFNQFPAEKVLSDQFSTRASSPPSPIVINQSKPIRIVLVVSSPLDDIENRTFLYSFKKRLQELRINYRLELFPVPPLEGVLLSEHFYGSDAITADYLVFDQLSPTFLPLIERALKTKSPKVILRNVVTPIKSWLNHSPLLYLGVDENKSMDQLASYLARQVPDGAMIDALTVQGNALAQLKCDYFFDALQKRGIRVRQSLEVENTVAEAEKAAAYLLKGMPAPYFIFGCTENMSRGIVEAIRHNPQAIVTTNSWGKDAHEIEWLEQGYVSVIVLPMQDNLAIALAEALKNELNFDLVPKIYIAQTSLLTQDMDSESANLMFQQAYQYASLLWQQE</sequence>
<protein>
    <submittedName>
        <fullName evidence="1">LuxP protein</fullName>
    </submittedName>
</protein>
<dbReference type="InterPro" id="IPR028082">
    <property type="entry name" value="Peripla_BP_I"/>
</dbReference>
<dbReference type="STRING" id="717774.Marme_4011"/>
<dbReference type="AlphaFoldDB" id="F2JZD4"/>
<evidence type="ECO:0000313" key="2">
    <source>
        <dbReference type="Proteomes" id="UP000001062"/>
    </source>
</evidence>
<dbReference type="OrthoDB" id="9784024at2"/>
<dbReference type="eggNOG" id="COG1609">
    <property type="taxonomic scope" value="Bacteria"/>
</dbReference>
<dbReference type="PATRIC" id="fig|717774.3.peg.4139"/>
<reference evidence="1 2" key="1">
    <citation type="journal article" date="2012" name="Stand. Genomic Sci.">
        <title>Complete genome sequence of the melanogenic marine bacterium Marinomonas mediterranea type strain (MMB-1(T)).</title>
        <authorList>
            <person name="Lucas-Elio P."/>
            <person name="Goodwin L."/>
            <person name="Woyke T."/>
            <person name="Pitluck S."/>
            <person name="Nolan M."/>
            <person name="Kyrpides N.C."/>
            <person name="Detter J.C."/>
            <person name="Copeland A."/>
            <person name="Teshima H."/>
            <person name="Bruce D."/>
            <person name="Detter C."/>
            <person name="Tapia R."/>
            <person name="Han S."/>
            <person name="Land M.L."/>
            <person name="Ivanova N."/>
            <person name="Mikhailova N."/>
            <person name="Johnston A.W."/>
            <person name="Sanchez-Amat A."/>
        </authorList>
    </citation>
    <scope>NUCLEOTIDE SEQUENCE [LARGE SCALE GENOMIC DNA]</scope>
    <source>
        <strain evidence="2">ATCC 700492 / JCM 21426 / NBRC 103028 / MMB-1</strain>
    </source>
</reference>
<dbReference type="Gene3D" id="3.40.50.2300">
    <property type="match status" value="2"/>
</dbReference>
<dbReference type="Proteomes" id="UP000001062">
    <property type="component" value="Chromosome"/>
</dbReference>
<dbReference type="KEGG" id="mme:Marme_4011"/>
<gene>
    <name evidence="1" type="ordered locus">Marme_4011</name>
</gene>
<keyword evidence="2" id="KW-1185">Reference proteome</keyword>
<dbReference type="EMBL" id="CP002583">
    <property type="protein sequence ID" value="ADZ93219.1"/>
    <property type="molecule type" value="Genomic_DNA"/>
</dbReference>
<name>F2JZD4_MARM1</name>
<organism evidence="1 2">
    <name type="scientific">Marinomonas mediterranea (strain ATCC 700492 / JCM 21426 / NBRC 103028 / MMB-1)</name>
    <dbReference type="NCBI Taxonomy" id="717774"/>
    <lineage>
        <taxon>Bacteria</taxon>
        <taxon>Pseudomonadati</taxon>
        <taxon>Pseudomonadota</taxon>
        <taxon>Gammaproteobacteria</taxon>
        <taxon>Oceanospirillales</taxon>
        <taxon>Oceanospirillaceae</taxon>
        <taxon>Marinomonas</taxon>
    </lineage>
</organism>
<accession>F2JZD4</accession>
<dbReference type="SUPFAM" id="SSF53822">
    <property type="entry name" value="Periplasmic binding protein-like I"/>
    <property type="match status" value="1"/>
</dbReference>
<evidence type="ECO:0000313" key="1">
    <source>
        <dbReference type="EMBL" id="ADZ93219.1"/>
    </source>
</evidence>
<proteinExistence type="predicted"/>